<evidence type="ECO:0000313" key="2">
    <source>
        <dbReference type="EMBL" id="AIY89250.1"/>
    </source>
</evidence>
<dbReference type="Proteomes" id="UP000030624">
    <property type="component" value="Chromosome"/>
</dbReference>
<dbReference type="HOGENOM" id="CLU_1182848_0_0_2"/>
<dbReference type="AlphaFoldDB" id="A0A0A7GB42"/>
<proteinExistence type="predicted"/>
<organism evidence="2 3">
    <name type="scientific">Geoglobus acetivorans</name>
    <dbReference type="NCBI Taxonomy" id="565033"/>
    <lineage>
        <taxon>Archaea</taxon>
        <taxon>Methanobacteriati</taxon>
        <taxon>Methanobacteriota</taxon>
        <taxon>Archaeoglobi</taxon>
        <taxon>Archaeoglobales</taxon>
        <taxon>Archaeoglobaceae</taxon>
        <taxon>Geoglobus</taxon>
    </lineage>
</organism>
<gene>
    <name evidence="2" type="ORF">GACE_0193</name>
</gene>
<keyword evidence="1" id="KW-1133">Transmembrane helix</keyword>
<feature type="transmembrane region" description="Helical" evidence="1">
    <location>
        <begin position="195"/>
        <end position="222"/>
    </location>
</feature>
<keyword evidence="1" id="KW-0812">Transmembrane</keyword>
<dbReference type="EMBL" id="CP009552">
    <property type="protein sequence ID" value="AIY89250.1"/>
    <property type="molecule type" value="Genomic_DNA"/>
</dbReference>
<evidence type="ECO:0008006" key="4">
    <source>
        <dbReference type="Google" id="ProtNLM"/>
    </source>
</evidence>
<dbReference type="GeneID" id="24796794"/>
<keyword evidence="1" id="KW-0472">Membrane</keyword>
<name>A0A0A7GB42_GEOAI</name>
<protein>
    <recommendedName>
        <fullName evidence="4">Phospholipase C/D domain-containing protein</fullName>
    </recommendedName>
</protein>
<sequence length="242" mass="28810">MKWADHRRITLEICRFYELPEPMEIAEMSVLPDREPDYYLYYGRKRIYRRRVPHHEAMAIETAFNYLKQARKNLISGMSIAEPLGRALHYLQDYSVDPTESIWIFKYRSDKAHEEREEVLKSIPIDFRAVEEAKNIICYPHEFKSIVYNTKRGRTPDEIMRACSFLTSLAIKLVLNPNKPENLKEKYNQALLIHLVAVILPWILATFNINFAAISAILSYVIHKLDFNYSKWRTNYEWFEVK</sequence>
<dbReference type="KEGG" id="gac:GACE_0193"/>
<evidence type="ECO:0000313" key="3">
    <source>
        <dbReference type="Proteomes" id="UP000030624"/>
    </source>
</evidence>
<accession>A0A0A7GB42</accession>
<reference evidence="2 3" key="1">
    <citation type="journal article" date="2015" name="Appl. Environ. Microbiol.">
        <title>The Geoglobus acetivorans genome: Fe(III) reduction, acetate utilization, autotrophic growth, and degradation of aromatic compounds in a hyperthermophilic archaeon.</title>
        <authorList>
            <person name="Mardanov A.V."/>
            <person name="Slododkina G.B."/>
            <person name="Slobodkin A.I."/>
            <person name="Beletsky A.V."/>
            <person name="Gavrilov S.N."/>
            <person name="Kublanov I.V."/>
            <person name="Bonch-Osmolovskaya E.A."/>
            <person name="Skryabin K.G."/>
            <person name="Ravin N.V."/>
        </authorList>
    </citation>
    <scope>NUCLEOTIDE SEQUENCE [LARGE SCALE GENOMIC DNA]</scope>
    <source>
        <strain evidence="2 3">SBH6</strain>
    </source>
</reference>
<dbReference type="STRING" id="565033.GACE_0193"/>
<evidence type="ECO:0000256" key="1">
    <source>
        <dbReference type="SAM" id="Phobius"/>
    </source>
</evidence>
<dbReference type="RefSeq" id="WP_048090433.1">
    <property type="nucleotide sequence ID" value="NZ_CP009552.1"/>
</dbReference>
<dbReference type="eggNOG" id="arCOG07030">
    <property type="taxonomic scope" value="Archaea"/>
</dbReference>